<sequence length="99" mass="10867">MSNTKIQRINGKEVDFTKQPRTQTAKLSPLEIALLPDQECANCSNETFQQATRIKIVSSMHPKNHLGQEAKIASIVMICAVCGTEVKVKKMEVSPDAAP</sequence>
<gene>
    <name evidence="2" type="ORF">LCGC14_2457960</name>
</gene>
<feature type="region of interest" description="Disordered" evidence="1">
    <location>
        <begin position="1"/>
        <end position="22"/>
    </location>
</feature>
<accession>A0A0F9E7Z0</accession>
<reference evidence="2" key="1">
    <citation type="journal article" date="2015" name="Nature">
        <title>Complex archaea that bridge the gap between prokaryotes and eukaryotes.</title>
        <authorList>
            <person name="Spang A."/>
            <person name="Saw J.H."/>
            <person name="Jorgensen S.L."/>
            <person name="Zaremba-Niedzwiedzka K."/>
            <person name="Martijn J."/>
            <person name="Lind A.E."/>
            <person name="van Eijk R."/>
            <person name="Schleper C."/>
            <person name="Guy L."/>
            <person name="Ettema T.J."/>
        </authorList>
    </citation>
    <scope>NUCLEOTIDE SEQUENCE</scope>
</reference>
<comment type="caution">
    <text evidence="2">The sequence shown here is derived from an EMBL/GenBank/DDBJ whole genome shotgun (WGS) entry which is preliminary data.</text>
</comment>
<protein>
    <submittedName>
        <fullName evidence="2">Uncharacterized protein</fullName>
    </submittedName>
</protein>
<name>A0A0F9E7Z0_9ZZZZ</name>
<evidence type="ECO:0000256" key="1">
    <source>
        <dbReference type="SAM" id="MobiDB-lite"/>
    </source>
</evidence>
<dbReference type="EMBL" id="LAZR01038197">
    <property type="protein sequence ID" value="KKL20188.1"/>
    <property type="molecule type" value="Genomic_DNA"/>
</dbReference>
<proteinExistence type="predicted"/>
<dbReference type="AlphaFoldDB" id="A0A0F9E7Z0"/>
<organism evidence="2">
    <name type="scientific">marine sediment metagenome</name>
    <dbReference type="NCBI Taxonomy" id="412755"/>
    <lineage>
        <taxon>unclassified sequences</taxon>
        <taxon>metagenomes</taxon>
        <taxon>ecological metagenomes</taxon>
    </lineage>
</organism>
<evidence type="ECO:0000313" key="2">
    <source>
        <dbReference type="EMBL" id="KKL20188.1"/>
    </source>
</evidence>